<reference evidence="3 4" key="1">
    <citation type="journal article" date="2018" name="Front. Microbiol.">
        <title>Genomic and genetic insights into a cosmopolitan fungus, Paecilomyces variotii (Eurotiales).</title>
        <authorList>
            <person name="Urquhart A.S."/>
            <person name="Mondo S.J."/>
            <person name="Makela M.R."/>
            <person name="Hane J.K."/>
            <person name="Wiebenga A."/>
            <person name="He G."/>
            <person name="Mihaltcheva S."/>
            <person name="Pangilinan J."/>
            <person name="Lipzen A."/>
            <person name="Barry K."/>
            <person name="de Vries R.P."/>
            <person name="Grigoriev I.V."/>
            <person name="Idnurm A."/>
        </authorList>
    </citation>
    <scope>NUCLEOTIDE SEQUENCE [LARGE SCALE GENOMIC DNA]</scope>
    <source>
        <strain evidence="3 4">CBS 101075</strain>
    </source>
</reference>
<dbReference type="Pfam" id="PF00106">
    <property type="entry name" value="adh_short"/>
    <property type="match status" value="1"/>
</dbReference>
<dbReference type="PRINTS" id="PR00081">
    <property type="entry name" value="GDHRDH"/>
</dbReference>
<comment type="similarity">
    <text evidence="1">Belongs to the short-chain dehydrogenases/reductases (SDR) family.</text>
</comment>
<dbReference type="FunFam" id="3.40.50.720:FF:000439">
    <property type="entry name" value="Short chain dehydrogenase/reductase (AFU_orthologue AFUA_2G00830)"/>
    <property type="match status" value="1"/>
</dbReference>
<dbReference type="VEuPathDB" id="FungiDB:C8Q69DRAFT_15995"/>
<keyword evidence="2" id="KW-0560">Oxidoreductase</keyword>
<dbReference type="SUPFAM" id="SSF51735">
    <property type="entry name" value="NAD(P)-binding Rossmann-fold domains"/>
    <property type="match status" value="1"/>
</dbReference>
<dbReference type="GO" id="GO:0050664">
    <property type="term" value="F:oxidoreductase activity, acting on NAD(P)H, oxygen as acceptor"/>
    <property type="evidence" value="ECO:0007669"/>
    <property type="project" value="TreeGrafter"/>
</dbReference>
<evidence type="ECO:0000313" key="4">
    <source>
        <dbReference type="Proteomes" id="UP000283841"/>
    </source>
</evidence>
<evidence type="ECO:0000256" key="1">
    <source>
        <dbReference type="ARBA" id="ARBA00006484"/>
    </source>
</evidence>
<dbReference type="CDD" id="cd05233">
    <property type="entry name" value="SDR_c"/>
    <property type="match status" value="1"/>
</dbReference>
<evidence type="ECO:0000313" key="3">
    <source>
        <dbReference type="EMBL" id="RWQ99242.1"/>
    </source>
</evidence>
<protein>
    <submittedName>
        <fullName evidence="3">Putative NADP(+)-dependent dehydrogenase</fullName>
    </submittedName>
</protein>
<dbReference type="GO" id="GO:0016616">
    <property type="term" value="F:oxidoreductase activity, acting on the CH-OH group of donors, NAD or NADP as acceptor"/>
    <property type="evidence" value="ECO:0007669"/>
    <property type="project" value="UniProtKB-ARBA"/>
</dbReference>
<gene>
    <name evidence="3" type="ORF">C8Q69DRAFT_15995</name>
</gene>
<dbReference type="EMBL" id="RCNU01000001">
    <property type="protein sequence ID" value="RWQ99242.1"/>
    <property type="molecule type" value="Genomic_DNA"/>
</dbReference>
<name>A0A443I5B5_BYSSP</name>
<organism evidence="3 4">
    <name type="scientific">Byssochlamys spectabilis</name>
    <name type="common">Paecilomyces variotii</name>
    <dbReference type="NCBI Taxonomy" id="264951"/>
    <lineage>
        <taxon>Eukaryota</taxon>
        <taxon>Fungi</taxon>
        <taxon>Dikarya</taxon>
        <taxon>Ascomycota</taxon>
        <taxon>Pezizomycotina</taxon>
        <taxon>Eurotiomycetes</taxon>
        <taxon>Eurotiomycetidae</taxon>
        <taxon>Eurotiales</taxon>
        <taxon>Thermoascaceae</taxon>
        <taxon>Paecilomyces</taxon>
    </lineage>
</organism>
<proteinExistence type="inferred from homology"/>
<evidence type="ECO:0000256" key="2">
    <source>
        <dbReference type="ARBA" id="ARBA00023002"/>
    </source>
</evidence>
<comment type="caution">
    <text evidence="3">The sequence shown here is derived from an EMBL/GenBank/DDBJ whole genome shotgun (WGS) entry which is preliminary data.</text>
</comment>
<keyword evidence="4" id="KW-1185">Reference proteome</keyword>
<accession>A0A443I5B5</accession>
<sequence>MPAALRQGSTAVITGAASGVGFAIAKLLREKGLNLALVDLDTTSLNKAKDVLVGLNSSLKTEIYAMDVTDKAAWADLVKKVTGTFGEVDLLILNAGKSFKAAGQQEGGRLKAWEDLDYWNKTLNTNVYGYLNGIAAFLPILTSSGNKSPKSIVLTGSKQGITNPPGAANPAYNASKATVKHIAEHLAYDLRASPETSHISVHLLIPGWAYTGLMGNVGPTKDEEVKKPAGAWYPSQVADYFSKAFEKNSFYILCPDGETDRALDQARMRWAADDVIEDRPPLSRWEDSWKVKAEEWIQADAKKRRENA</sequence>
<dbReference type="PANTHER" id="PTHR43008:SF7">
    <property type="entry name" value="SHORT CHAIN DEHYDROGENASE_REDUCTASE (AFU_ORTHOLOGUE AFUA_2G00830)"/>
    <property type="match status" value="1"/>
</dbReference>
<dbReference type="Gene3D" id="3.40.50.720">
    <property type="entry name" value="NAD(P)-binding Rossmann-like Domain"/>
    <property type="match status" value="1"/>
</dbReference>
<dbReference type="AlphaFoldDB" id="A0A443I5B5"/>
<dbReference type="Proteomes" id="UP000283841">
    <property type="component" value="Unassembled WGS sequence"/>
</dbReference>
<dbReference type="PANTHER" id="PTHR43008">
    <property type="entry name" value="BENZIL REDUCTASE"/>
    <property type="match status" value="1"/>
</dbReference>
<dbReference type="RefSeq" id="XP_028488887.1">
    <property type="nucleotide sequence ID" value="XM_028625653.1"/>
</dbReference>
<dbReference type="InterPro" id="IPR002347">
    <property type="entry name" value="SDR_fam"/>
</dbReference>
<dbReference type="STRING" id="264951.A0A443I5B5"/>
<dbReference type="GeneID" id="39594930"/>
<dbReference type="InterPro" id="IPR036291">
    <property type="entry name" value="NAD(P)-bd_dom_sf"/>
</dbReference>